<reference evidence="1 2" key="1">
    <citation type="journal article" date="2021" name="Nat. Commun.">
        <title>Genetic determinants of endophytism in the Arabidopsis root mycobiome.</title>
        <authorList>
            <person name="Mesny F."/>
            <person name="Miyauchi S."/>
            <person name="Thiergart T."/>
            <person name="Pickel B."/>
            <person name="Atanasova L."/>
            <person name="Karlsson M."/>
            <person name="Huettel B."/>
            <person name="Barry K.W."/>
            <person name="Haridas S."/>
            <person name="Chen C."/>
            <person name="Bauer D."/>
            <person name="Andreopoulos W."/>
            <person name="Pangilinan J."/>
            <person name="LaButti K."/>
            <person name="Riley R."/>
            <person name="Lipzen A."/>
            <person name="Clum A."/>
            <person name="Drula E."/>
            <person name="Henrissat B."/>
            <person name="Kohler A."/>
            <person name="Grigoriev I.V."/>
            <person name="Martin F.M."/>
            <person name="Hacquard S."/>
        </authorList>
    </citation>
    <scope>NUCLEOTIDE SEQUENCE [LARGE SCALE GENOMIC DNA]</scope>
    <source>
        <strain evidence="1 2">MPI-SDFR-AT-0079</strain>
    </source>
</reference>
<keyword evidence="2" id="KW-1185">Reference proteome</keyword>
<dbReference type="Proteomes" id="UP000724584">
    <property type="component" value="Unassembled WGS sequence"/>
</dbReference>
<comment type="caution">
    <text evidence="1">The sequence shown here is derived from an EMBL/GenBank/DDBJ whole genome shotgun (WGS) entry which is preliminary data.</text>
</comment>
<accession>A0ACB7PKY5</accession>
<organism evidence="1 2">
    <name type="scientific">Chaetomium tenue</name>
    <dbReference type="NCBI Taxonomy" id="1854479"/>
    <lineage>
        <taxon>Eukaryota</taxon>
        <taxon>Fungi</taxon>
        <taxon>Dikarya</taxon>
        <taxon>Ascomycota</taxon>
        <taxon>Pezizomycotina</taxon>
        <taxon>Sordariomycetes</taxon>
        <taxon>Sordariomycetidae</taxon>
        <taxon>Sordariales</taxon>
        <taxon>Chaetomiaceae</taxon>
        <taxon>Chaetomium</taxon>
    </lineage>
</organism>
<proteinExistence type="predicted"/>
<name>A0ACB7PKY5_9PEZI</name>
<evidence type="ECO:0000313" key="2">
    <source>
        <dbReference type="Proteomes" id="UP000724584"/>
    </source>
</evidence>
<gene>
    <name evidence="1" type="ORF">F5144DRAFT_483613</name>
</gene>
<evidence type="ECO:0000313" key="1">
    <source>
        <dbReference type="EMBL" id="KAH6640734.1"/>
    </source>
</evidence>
<dbReference type="EMBL" id="JAGIZQ010000002">
    <property type="protein sequence ID" value="KAH6640734.1"/>
    <property type="molecule type" value="Genomic_DNA"/>
</dbReference>
<protein>
    <submittedName>
        <fullName evidence="1">Uncharacterized protein</fullName>
    </submittedName>
</protein>
<sequence length="235" mass="26907">MAESEAQNFVQYVHRSLDEEESFHFMRFEFLQRLNLSHFHVKLARIKSRDYATAIRDYRYLRSCRSVPKAEMRLRKALLQRYFQSDDDFQDPFHSHYCFFEDETSQVDPLRATLMRYLPVALTYSLEERRQRPREYEEGKVPLLVSAFVDRSVRFITAMTGGVFLVGPMLIMTFNPSQTKSLLTVSLALVVFSLVLSFGIRVSNVETLVATATYAAVLVVFVGTSSAGGGSENGP</sequence>